<dbReference type="Pfam" id="PF00004">
    <property type="entry name" value="AAA"/>
    <property type="match status" value="1"/>
</dbReference>
<dbReference type="InterPro" id="IPR054289">
    <property type="entry name" value="DUF7025"/>
</dbReference>
<dbReference type="VEuPathDB" id="FungiDB:MMYC01_207534"/>
<dbReference type="GO" id="GO:0016887">
    <property type="term" value="F:ATP hydrolysis activity"/>
    <property type="evidence" value="ECO:0007669"/>
    <property type="project" value="InterPro"/>
</dbReference>
<dbReference type="GO" id="GO:0006508">
    <property type="term" value="P:proteolysis"/>
    <property type="evidence" value="ECO:0007669"/>
    <property type="project" value="UniProtKB-KW"/>
</dbReference>
<dbReference type="OrthoDB" id="10042665at2759"/>
<dbReference type="EMBL" id="LCTW02000265">
    <property type="protein sequence ID" value="KXX75523.1"/>
    <property type="molecule type" value="Genomic_DNA"/>
</dbReference>
<reference evidence="2 3" key="1">
    <citation type="journal article" date="2016" name="Genome Announc.">
        <title>Genome Sequence of Madurella mycetomatis mm55, Isolated from a Human Mycetoma Case in Sudan.</title>
        <authorList>
            <person name="Smit S."/>
            <person name="Derks M.F."/>
            <person name="Bervoets S."/>
            <person name="Fahal A."/>
            <person name="van Leeuwen W."/>
            <person name="van Belkum A."/>
            <person name="van de Sande W.W."/>
        </authorList>
    </citation>
    <scope>NUCLEOTIDE SEQUENCE [LARGE SCALE GENOMIC DNA]</scope>
    <source>
        <strain evidence="3">mm55</strain>
    </source>
</reference>
<dbReference type="STRING" id="100816.A0A175VVW4"/>
<dbReference type="PANTHER" id="PTHR46411:SF3">
    <property type="entry name" value="AAA+ ATPASE DOMAIN-CONTAINING PROTEIN"/>
    <property type="match status" value="1"/>
</dbReference>
<name>A0A175VVW4_9PEZI</name>
<comment type="caution">
    <text evidence="2">The sequence shown here is derived from an EMBL/GenBank/DDBJ whole genome shotgun (WGS) entry which is preliminary data.</text>
</comment>
<dbReference type="GO" id="GO:0008237">
    <property type="term" value="F:metallopeptidase activity"/>
    <property type="evidence" value="ECO:0007669"/>
    <property type="project" value="UniProtKB-KW"/>
</dbReference>
<keyword evidence="2" id="KW-0378">Hydrolase</keyword>
<protein>
    <submittedName>
        <fullName evidence="2">ATP-dependent zinc metalloprotease FtsH 3</fullName>
    </submittedName>
</protein>
<keyword evidence="2" id="KW-0645">Protease</keyword>
<dbReference type="Proteomes" id="UP000078237">
    <property type="component" value="Unassembled WGS sequence"/>
</dbReference>
<dbReference type="Gene3D" id="3.40.50.300">
    <property type="entry name" value="P-loop containing nucleotide triphosphate hydrolases"/>
    <property type="match status" value="1"/>
</dbReference>
<evidence type="ECO:0000313" key="3">
    <source>
        <dbReference type="Proteomes" id="UP000078237"/>
    </source>
</evidence>
<evidence type="ECO:0000259" key="1">
    <source>
        <dbReference type="SMART" id="SM00382"/>
    </source>
</evidence>
<dbReference type="GO" id="GO:0005524">
    <property type="term" value="F:ATP binding"/>
    <property type="evidence" value="ECO:0007669"/>
    <property type="project" value="InterPro"/>
</dbReference>
<organism evidence="2 3">
    <name type="scientific">Madurella mycetomatis</name>
    <dbReference type="NCBI Taxonomy" id="100816"/>
    <lineage>
        <taxon>Eukaryota</taxon>
        <taxon>Fungi</taxon>
        <taxon>Dikarya</taxon>
        <taxon>Ascomycota</taxon>
        <taxon>Pezizomycotina</taxon>
        <taxon>Sordariomycetes</taxon>
        <taxon>Sordariomycetidae</taxon>
        <taxon>Sordariales</taxon>
        <taxon>Sordariales incertae sedis</taxon>
        <taxon>Madurella</taxon>
    </lineage>
</organism>
<keyword evidence="2" id="KW-0482">Metalloprotease</keyword>
<feature type="domain" description="AAA+ ATPase" evidence="1">
    <location>
        <begin position="453"/>
        <end position="580"/>
    </location>
</feature>
<dbReference type="InterPro" id="IPR003593">
    <property type="entry name" value="AAA+_ATPase"/>
</dbReference>
<dbReference type="SUPFAM" id="SSF52540">
    <property type="entry name" value="P-loop containing nucleoside triphosphate hydrolases"/>
    <property type="match status" value="1"/>
</dbReference>
<dbReference type="Pfam" id="PF22942">
    <property type="entry name" value="DUF7025"/>
    <property type="match status" value="1"/>
</dbReference>
<dbReference type="CDD" id="cd19481">
    <property type="entry name" value="RecA-like_protease"/>
    <property type="match status" value="1"/>
</dbReference>
<sequence>MENTGESGGLGAWCETKRLYNHSSETSGSGSKWSEFADMAMEERRLKLLGESFAVVHRLHRKKLKDQDGTLGPWETLSIEVQSPRLRKILTALLADYPGWNTEGAPFTFFPPFPPFFHKWERLSSPLSEFGDPGDAAGEMEMALLRDELTPSIDPLIATLNNIKETGAVSFDNLWMIFAPGTLVAGLEDGQLSVGRLLRIEFVEESESLFGRDPPKWRLKLARIDWNGSYCGYTVGFVEVAEFKDSKQVQNMATFPLHFMRDHEKVREALVMRGRKFASLRGSQTKTCIGRKFVKKEDSRGEKIVAKPVTGRVIVDAYAFYKCQDELPPSLIRTTPGEITKTDKLADGDAEIVEELTAPLDPTSPPPDERKEDLRELTELECLVAVPRVKAFDLQTKEWCELNVDDIHDPNWNEEIYDNLVLPPGEKELAFAFADQASGAQRTFDDFVEHKGEGIIILLCGPPGVGKTLTAEAVADKCKRPLYMLSAAELGSHPRVVEYKLNQCLECCRLWGAILLIDEADVFLENRATGTRDQNELVSIFLRRLEYYQGVMFLTTNRLSAIDTAFRSRVDLILPYHNLDAAARRNIWVNFVQRLQPGASKIEEGDFDELAEAELNGREIKNTLKTAQVLAMRDGCLTMVHLRVVLNIRKRALNLE</sequence>
<dbReference type="AlphaFoldDB" id="A0A175VVW4"/>
<dbReference type="PANTHER" id="PTHR46411">
    <property type="entry name" value="FAMILY ATPASE, PUTATIVE-RELATED"/>
    <property type="match status" value="1"/>
</dbReference>
<dbReference type="InterPro" id="IPR003959">
    <property type="entry name" value="ATPase_AAA_core"/>
</dbReference>
<accession>A0A175VVW4</accession>
<dbReference type="SMART" id="SM00382">
    <property type="entry name" value="AAA"/>
    <property type="match status" value="1"/>
</dbReference>
<dbReference type="InterPro" id="IPR027417">
    <property type="entry name" value="P-loop_NTPase"/>
</dbReference>
<gene>
    <name evidence="2" type="ORF">MMYC01_207534</name>
</gene>
<keyword evidence="3" id="KW-1185">Reference proteome</keyword>
<evidence type="ECO:0000313" key="2">
    <source>
        <dbReference type="EMBL" id="KXX75523.1"/>
    </source>
</evidence>
<proteinExistence type="predicted"/>